<dbReference type="Proteomes" id="UP000196560">
    <property type="component" value="Unassembled WGS sequence"/>
</dbReference>
<accession>A0A1Y3U0U7</accession>
<sequence length="427" mass="45130">MATLCAAMISEARALQDEIVADRRALHQIPEVGMALPETVAYVSQRLDSLGITWRPCGAVAHELTRSYENLGYPGIDRSTGIVATVGSGAGPCILLRADMDALPIIEENDLPFKSTRACSHMCGHDAHTAMLLAAAAVLKRHEAELPGTVKLMFQPGEELGAGSKTMIDDGALEAPHVDVAFGLHVMSNEPAGQVSFAPGVSSTSLDTFVIKIQGRGGHTSAPQQCIDPLMVANQVYQALNLMMTREVEPAAAITLSCGALQAGTVPNTLPDTADLKFGLRSLNVAAREHVLSRIPELVEGYVKAWRASSEVAMFNCPSVVTDPLLAAELQPAFAAVVGSARVHKAEPMAATEDFSYVSAAVPSVFAILGAGSPGAAPHHNPHMHLDEQVFWMGAALHVAVVATWFEHHAPSRPSIGRHKGASSERA</sequence>
<dbReference type="Gene3D" id="3.30.70.360">
    <property type="match status" value="1"/>
</dbReference>
<organism evidence="3 4">
    <name type="scientific">Enorma massiliensis</name>
    <dbReference type="NCBI Taxonomy" id="1472761"/>
    <lineage>
        <taxon>Bacteria</taxon>
        <taxon>Bacillati</taxon>
        <taxon>Actinomycetota</taxon>
        <taxon>Coriobacteriia</taxon>
        <taxon>Coriobacteriales</taxon>
        <taxon>Coriobacteriaceae</taxon>
        <taxon>Enorma</taxon>
    </lineage>
</organism>
<dbReference type="Pfam" id="PF07687">
    <property type="entry name" value="M20_dimer"/>
    <property type="match status" value="1"/>
</dbReference>
<dbReference type="AlphaFoldDB" id="A0A1Y3U0U7"/>
<proteinExistence type="predicted"/>
<evidence type="ECO:0000313" key="4">
    <source>
        <dbReference type="Proteomes" id="UP000196560"/>
    </source>
</evidence>
<dbReference type="Pfam" id="PF01546">
    <property type="entry name" value="Peptidase_M20"/>
    <property type="match status" value="1"/>
</dbReference>
<feature type="binding site" evidence="1">
    <location>
        <position position="125"/>
    </location>
    <ligand>
        <name>Mn(2+)</name>
        <dbReference type="ChEBI" id="CHEBI:29035"/>
        <label>2</label>
    </ligand>
</feature>
<dbReference type="PANTHER" id="PTHR11014">
    <property type="entry name" value="PEPTIDASE M20 FAMILY MEMBER"/>
    <property type="match status" value="1"/>
</dbReference>
<feature type="binding site" evidence="1">
    <location>
        <position position="159"/>
    </location>
    <ligand>
        <name>Mn(2+)</name>
        <dbReference type="ChEBI" id="CHEBI:29035"/>
        <label>2</label>
    </ligand>
</feature>
<dbReference type="GO" id="GO:0046872">
    <property type="term" value="F:metal ion binding"/>
    <property type="evidence" value="ECO:0007669"/>
    <property type="project" value="UniProtKB-KW"/>
</dbReference>
<dbReference type="EMBL" id="NFHO01000008">
    <property type="protein sequence ID" value="OUN42374.1"/>
    <property type="molecule type" value="Genomic_DNA"/>
</dbReference>
<feature type="binding site" evidence="1">
    <location>
        <position position="380"/>
    </location>
    <ligand>
        <name>Mn(2+)</name>
        <dbReference type="ChEBI" id="CHEBI:29035"/>
        <label>2</label>
    </ligand>
</feature>
<feature type="binding site" evidence="1">
    <location>
        <position position="185"/>
    </location>
    <ligand>
        <name>Mn(2+)</name>
        <dbReference type="ChEBI" id="CHEBI:29035"/>
        <label>2</label>
    </ligand>
</feature>
<dbReference type="STRING" id="1118060.GCA_000311845_01954"/>
<dbReference type="InterPro" id="IPR017439">
    <property type="entry name" value="Amidohydrolase"/>
</dbReference>
<protein>
    <submittedName>
        <fullName evidence="3">Peptidase M20</fullName>
    </submittedName>
</protein>
<dbReference type="SUPFAM" id="SSF53187">
    <property type="entry name" value="Zn-dependent exopeptidases"/>
    <property type="match status" value="1"/>
</dbReference>
<dbReference type="InterPro" id="IPR002933">
    <property type="entry name" value="Peptidase_M20"/>
</dbReference>
<dbReference type="eggNOG" id="COG1473">
    <property type="taxonomic scope" value="Bacteria"/>
</dbReference>
<evidence type="ECO:0000313" key="3">
    <source>
        <dbReference type="EMBL" id="OUN42374.1"/>
    </source>
</evidence>
<comment type="caution">
    <text evidence="3">The sequence shown here is derived from an EMBL/GenBank/DDBJ whole genome shotgun (WGS) entry which is preliminary data.</text>
</comment>
<evidence type="ECO:0000256" key="1">
    <source>
        <dbReference type="PIRSR" id="PIRSR005962-1"/>
    </source>
</evidence>
<dbReference type="CDD" id="cd03886">
    <property type="entry name" value="M20_Acy1"/>
    <property type="match status" value="1"/>
</dbReference>
<keyword evidence="1" id="KW-0479">Metal-binding</keyword>
<gene>
    <name evidence="3" type="ORF">B5G21_07905</name>
</gene>
<dbReference type="NCBIfam" id="TIGR01891">
    <property type="entry name" value="amidohydrolases"/>
    <property type="match status" value="1"/>
</dbReference>
<evidence type="ECO:0000259" key="2">
    <source>
        <dbReference type="Pfam" id="PF07687"/>
    </source>
</evidence>
<dbReference type="SUPFAM" id="SSF55031">
    <property type="entry name" value="Bacterial exopeptidase dimerisation domain"/>
    <property type="match status" value="1"/>
</dbReference>
<name>A0A1Y3U0U7_9ACTN</name>
<dbReference type="Gene3D" id="3.40.630.10">
    <property type="entry name" value="Zn peptidases"/>
    <property type="match status" value="1"/>
</dbReference>
<dbReference type="PIRSF" id="PIRSF005962">
    <property type="entry name" value="Pept_M20D_amidohydro"/>
    <property type="match status" value="1"/>
</dbReference>
<dbReference type="GO" id="GO:0016787">
    <property type="term" value="F:hydrolase activity"/>
    <property type="evidence" value="ECO:0007669"/>
    <property type="project" value="InterPro"/>
</dbReference>
<feature type="domain" description="Peptidase M20 dimerisation" evidence="2">
    <location>
        <begin position="206"/>
        <end position="300"/>
    </location>
</feature>
<dbReference type="InterPro" id="IPR036264">
    <property type="entry name" value="Bact_exopeptidase_dim_dom"/>
</dbReference>
<keyword evidence="4" id="KW-1185">Reference proteome</keyword>
<comment type="cofactor">
    <cofactor evidence="1">
        <name>Mn(2+)</name>
        <dbReference type="ChEBI" id="CHEBI:29035"/>
    </cofactor>
    <text evidence="1">The Mn(2+) ion enhances activity.</text>
</comment>
<dbReference type="RefSeq" id="WP_204206827.1">
    <property type="nucleotide sequence ID" value="NZ_NFHO01000008.1"/>
</dbReference>
<dbReference type="InterPro" id="IPR011650">
    <property type="entry name" value="Peptidase_M20_dimer"/>
</dbReference>
<reference evidence="4" key="1">
    <citation type="submission" date="2017-04" db="EMBL/GenBank/DDBJ databases">
        <title>Function of individual gut microbiota members based on whole genome sequencing of pure cultures obtained from chicken caecum.</title>
        <authorList>
            <person name="Medvecky M."/>
            <person name="Cejkova D."/>
            <person name="Polansky O."/>
            <person name="Karasova D."/>
            <person name="Kubasova T."/>
            <person name="Cizek A."/>
            <person name="Rychlik I."/>
        </authorList>
    </citation>
    <scope>NUCLEOTIDE SEQUENCE [LARGE SCALE GENOMIC DNA]</scope>
    <source>
        <strain evidence="4">An70</strain>
    </source>
</reference>
<feature type="binding site" evidence="1">
    <location>
        <position position="123"/>
    </location>
    <ligand>
        <name>Mn(2+)</name>
        <dbReference type="ChEBI" id="CHEBI:29035"/>
        <label>2</label>
    </ligand>
</feature>
<keyword evidence="1" id="KW-0464">Manganese</keyword>
<dbReference type="PANTHER" id="PTHR11014:SF63">
    <property type="entry name" value="METALLOPEPTIDASE, PUTATIVE (AFU_ORTHOLOGUE AFUA_6G09600)-RELATED"/>
    <property type="match status" value="1"/>
</dbReference>